<sequence>MKKIITALFALCFFSQVQATEVAVVDFRAALLGSKIGQQAAEAPKQKIAAMDARLQKDQEDLKTAANNLQRDELTLSKEEFDKRRKQLAEDQNKIRAMAANMQRQAKALEQEVIQSITPQGEAALKALIEERNLDLVLNRQLSMYANAESDITDELLNRINKDN</sequence>
<dbReference type="EMBL" id="JAJATW010000008">
    <property type="protein sequence ID" value="MCB5161654.1"/>
    <property type="molecule type" value="Genomic_DNA"/>
</dbReference>
<protein>
    <submittedName>
        <fullName evidence="5">OmpH family outer membrane protein</fullName>
    </submittedName>
</protein>
<dbReference type="SUPFAM" id="SSF111384">
    <property type="entry name" value="OmpH-like"/>
    <property type="match status" value="1"/>
</dbReference>
<dbReference type="InterPro" id="IPR005632">
    <property type="entry name" value="Chaperone_Skp"/>
</dbReference>
<dbReference type="PANTHER" id="PTHR35089:SF1">
    <property type="entry name" value="CHAPERONE PROTEIN SKP"/>
    <property type="match status" value="1"/>
</dbReference>
<keyword evidence="2 4" id="KW-0732">Signal</keyword>
<dbReference type="InterPro" id="IPR024930">
    <property type="entry name" value="Skp_dom_sf"/>
</dbReference>
<feature type="chain" id="PRO_5040867481" evidence="4">
    <location>
        <begin position="20"/>
        <end position="164"/>
    </location>
</feature>
<feature type="signal peptide" evidence="4">
    <location>
        <begin position="1"/>
        <end position="19"/>
    </location>
</feature>
<feature type="coiled-coil region" evidence="3">
    <location>
        <begin position="48"/>
        <end position="112"/>
    </location>
</feature>
<accession>A0A9X1LC61</accession>
<keyword evidence="6" id="KW-1185">Reference proteome</keyword>
<evidence type="ECO:0000256" key="1">
    <source>
        <dbReference type="ARBA" id="ARBA00009091"/>
    </source>
</evidence>
<evidence type="ECO:0000313" key="5">
    <source>
        <dbReference type="EMBL" id="MCB5161654.1"/>
    </source>
</evidence>
<gene>
    <name evidence="5" type="ORF">LG368_07035</name>
</gene>
<dbReference type="PANTHER" id="PTHR35089">
    <property type="entry name" value="CHAPERONE PROTEIN SKP"/>
    <property type="match status" value="1"/>
</dbReference>
<dbReference type="SMART" id="SM00935">
    <property type="entry name" value="OmpH"/>
    <property type="match status" value="1"/>
</dbReference>
<name>A0A9X1LC61_9GAMM</name>
<comment type="caution">
    <text evidence="5">The sequence shown here is derived from an EMBL/GenBank/DDBJ whole genome shotgun (WGS) entry which is preliminary data.</text>
</comment>
<dbReference type="Pfam" id="PF03938">
    <property type="entry name" value="OmpH"/>
    <property type="match status" value="1"/>
</dbReference>
<evidence type="ECO:0000256" key="3">
    <source>
        <dbReference type="SAM" id="Coils"/>
    </source>
</evidence>
<proteinExistence type="inferred from homology"/>
<evidence type="ECO:0000313" key="6">
    <source>
        <dbReference type="Proteomes" id="UP001139095"/>
    </source>
</evidence>
<dbReference type="Gene3D" id="3.30.910.20">
    <property type="entry name" value="Skp domain"/>
    <property type="match status" value="1"/>
</dbReference>
<keyword evidence="3" id="KW-0175">Coiled coil</keyword>
<dbReference type="Proteomes" id="UP001139095">
    <property type="component" value="Unassembled WGS sequence"/>
</dbReference>
<reference evidence="5" key="1">
    <citation type="submission" date="2021-10" db="EMBL/GenBank/DDBJ databases">
        <title>Marinomonas pontica sp. nov., isolated from the Black Sea.</title>
        <authorList>
            <person name="Zhao L.-H."/>
            <person name="Xue J.-H."/>
        </authorList>
    </citation>
    <scope>NUCLEOTIDE SEQUENCE</scope>
    <source>
        <strain evidence="5">E8</strain>
    </source>
</reference>
<evidence type="ECO:0000256" key="2">
    <source>
        <dbReference type="ARBA" id="ARBA00022729"/>
    </source>
</evidence>
<organism evidence="5 6">
    <name type="scientific">Marinomonas algarum</name>
    <dbReference type="NCBI Taxonomy" id="2883105"/>
    <lineage>
        <taxon>Bacteria</taxon>
        <taxon>Pseudomonadati</taxon>
        <taxon>Pseudomonadota</taxon>
        <taxon>Gammaproteobacteria</taxon>
        <taxon>Oceanospirillales</taxon>
        <taxon>Oceanospirillaceae</taxon>
        <taxon>Marinomonas</taxon>
    </lineage>
</organism>
<dbReference type="GO" id="GO:0051082">
    <property type="term" value="F:unfolded protein binding"/>
    <property type="evidence" value="ECO:0007669"/>
    <property type="project" value="InterPro"/>
</dbReference>
<dbReference type="AlphaFoldDB" id="A0A9X1LC61"/>
<comment type="similarity">
    <text evidence="1">Belongs to the Skp family.</text>
</comment>
<dbReference type="GO" id="GO:0050821">
    <property type="term" value="P:protein stabilization"/>
    <property type="evidence" value="ECO:0007669"/>
    <property type="project" value="TreeGrafter"/>
</dbReference>
<dbReference type="GO" id="GO:0005829">
    <property type="term" value="C:cytosol"/>
    <property type="evidence" value="ECO:0007669"/>
    <property type="project" value="TreeGrafter"/>
</dbReference>
<evidence type="ECO:0000256" key="4">
    <source>
        <dbReference type="SAM" id="SignalP"/>
    </source>
</evidence>
<dbReference type="RefSeq" id="WP_226754027.1">
    <property type="nucleotide sequence ID" value="NZ_JAJATW010000008.1"/>
</dbReference>